<proteinExistence type="predicted"/>
<accession>A0A0C2YMG6</accession>
<organism evidence="1 2">
    <name type="scientific">Hebeloma cylindrosporum</name>
    <dbReference type="NCBI Taxonomy" id="76867"/>
    <lineage>
        <taxon>Eukaryota</taxon>
        <taxon>Fungi</taxon>
        <taxon>Dikarya</taxon>
        <taxon>Basidiomycota</taxon>
        <taxon>Agaricomycotina</taxon>
        <taxon>Agaricomycetes</taxon>
        <taxon>Agaricomycetidae</taxon>
        <taxon>Agaricales</taxon>
        <taxon>Agaricineae</taxon>
        <taxon>Hymenogastraceae</taxon>
        <taxon>Hebeloma</taxon>
    </lineage>
</organism>
<reference evidence="1 2" key="1">
    <citation type="submission" date="2014-04" db="EMBL/GenBank/DDBJ databases">
        <authorList>
            <consortium name="DOE Joint Genome Institute"/>
            <person name="Kuo A."/>
            <person name="Gay G."/>
            <person name="Dore J."/>
            <person name="Kohler A."/>
            <person name="Nagy L.G."/>
            <person name="Floudas D."/>
            <person name="Copeland A."/>
            <person name="Barry K.W."/>
            <person name="Cichocki N."/>
            <person name="Veneault-Fourrey C."/>
            <person name="LaButti K."/>
            <person name="Lindquist E.A."/>
            <person name="Lipzen A."/>
            <person name="Lundell T."/>
            <person name="Morin E."/>
            <person name="Murat C."/>
            <person name="Sun H."/>
            <person name="Tunlid A."/>
            <person name="Henrissat B."/>
            <person name="Grigoriev I.V."/>
            <person name="Hibbett D.S."/>
            <person name="Martin F."/>
            <person name="Nordberg H.P."/>
            <person name="Cantor M.N."/>
            <person name="Hua S.X."/>
        </authorList>
    </citation>
    <scope>NUCLEOTIDE SEQUENCE [LARGE SCALE GENOMIC DNA]</scope>
    <source>
        <strain evidence="2">h7</strain>
    </source>
</reference>
<sequence length="170" mass="18860">MPICILIPGSQNSRKDGVYADYRTTAARRKSSTVRLLLLLPARCGWLDAMSGPVVLDPRVSTRHSRPRLRDRNVEQAVTMDDPARPMGSPAMQLPNLIIIPIKRLPTAHASSIIVIDELNECEEEECQDAFLALVSQLSRIPLVRFGLQGQQCERLGGCLVLDHETAHGR</sequence>
<name>A0A0C2YMG6_HEBCY</name>
<gene>
    <name evidence="1" type="ORF">M413DRAFT_26989</name>
</gene>
<dbReference type="HOGENOM" id="CLU_1570826_0_0_1"/>
<reference evidence="2" key="2">
    <citation type="submission" date="2015-01" db="EMBL/GenBank/DDBJ databases">
        <title>Evolutionary Origins and Diversification of the Mycorrhizal Mutualists.</title>
        <authorList>
            <consortium name="DOE Joint Genome Institute"/>
            <consortium name="Mycorrhizal Genomics Consortium"/>
            <person name="Kohler A."/>
            <person name="Kuo A."/>
            <person name="Nagy L.G."/>
            <person name="Floudas D."/>
            <person name="Copeland A."/>
            <person name="Barry K.W."/>
            <person name="Cichocki N."/>
            <person name="Veneault-Fourrey C."/>
            <person name="LaButti K."/>
            <person name="Lindquist E.A."/>
            <person name="Lipzen A."/>
            <person name="Lundell T."/>
            <person name="Morin E."/>
            <person name="Murat C."/>
            <person name="Riley R."/>
            <person name="Ohm R."/>
            <person name="Sun H."/>
            <person name="Tunlid A."/>
            <person name="Henrissat B."/>
            <person name="Grigoriev I.V."/>
            <person name="Hibbett D.S."/>
            <person name="Martin F."/>
        </authorList>
    </citation>
    <scope>NUCLEOTIDE SEQUENCE [LARGE SCALE GENOMIC DNA]</scope>
    <source>
        <strain evidence="2">h7</strain>
    </source>
</reference>
<evidence type="ECO:0000313" key="2">
    <source>
        <dbReference type="Proteomes" id="UP000053424"/>
    </source>
</evidence>
<keyword evidence="2" id="KW-1185">Reference proteome</keyword>
<dbReference type="AlphaFoldDB" id="A0A0C2YMG6"/>
<evidence type="ECO:0000313" key="1">
    <source>
        <dbReference type="EMBL" id="KIM42187.1"/>
    </source>
</evidence>
<dbReference type="Proteomes" id="UP000053424">
    <property type="component" value="Unassembled WGS sequence"/>
</dbReference>
<protein>
    <submittedName>
        <fullName evidence="1">Uncharacterized protein</fullName>
    </submittedName>
</protein>
<dbReference type="EMBL" id="KN831778">
    <property type="protein sequence ID" value="KIM42187.1"/>
    <property type="molecule type" value="Genomic_DNA"/>
</dbReference>